<evidence type="ECO:0000256" key="5">
    <source>
        <dbReference type="ARBA" id="ARBA00048542"/>
    </source>
</evidence>
<feature type="binding site" evidence="6">
    <location>
        <position position="10"/>
    </location>
    <ligand>
        <name>FMN</name>
        <dbReference type="ChEBI" id="CHEBI:58210"/>
    </ligand>
</feature>
<keyword evidence="3 6" id="KW-0560">Oxidoreductase</keyword>
<evidence type="ECO:0000256" key="3">
    <source>
        <dbReference type="ARBA" id="ARBA00023002"/>
    </source>
</evidence>
<dbReference type="OrthoDB" id="9805013at2"/>
<dbReference type="InterPro" id="IPR023048">
    <property type="entry name" value="NADH:quinone_OxRdtase_FMN_depd"/>
</dbReference>
<evidence type="ECO:0000256" key="1">
    <source>
        <dbReference type="ARBA" id="ARBA00022630"/>
    </source>
</evidence>
<dbReference type="InterPro" id="IPR003680">
    <property type="entry name" value="Flavodoxin_fold"/>
</dbReference>
<evidence type="ECO:0000256" key="2">
    <source>
        <dbReference type="ARBA" id="ARBA00022643"/>
    </source>
</evidence>
<dbReference type="PANTHER" id="PTHR43741">
    <property type="entry name" value="FMN-DEPENDENT NADH-AZOREDUCTASE 1"/>
    <property type="match status" value="1"/>
</dbReference>
<dbReference type="Proteomes" id="UP000031641">
    <property type="component" value="Chromosome"/>
</dbReference>
<dbReference type="HOGENOM" id="CLU_088964_2_0_14"/>
<comment type="caution">
    <text evidence="6">Lacks conserved residue(s) required for the propagation of feature annotation.</text>
</comment>
<comment type="catalytic activity">
    <reaction evidence="5">
        <text>N,N-dimethyl-1,4-phenylenediamine + anthranilate + 2 NAD(+) = 2-(4-dimethylaminophenyl)diazenylbenzoate + 2 NADH + 2 H(+)</text>
        <dbReference type="Rhea" id="RHEA:55872"/>
        <dbReference type="ChEBI" id="CHEBI:15378"/>
        <dbReference type="ChEBI" id="CHEBI:15783"/>
        <dbReference type="ChEBI" id="CHEBI:16567"/>
        <dbReference type="ChEBI" id="CHEBI:57540"/>
        <dbReference type="ChEBI" id="CHEBI:57945"/>
        <dbReference type="ChEBI" id="CHEBI:71579"/>
        <dbReference type="EC" id="1.7.1.17"/>
    </reaction>
    <physiologicalReaction direction="right-to-left" evidence="5">
        <dbReference type="Rhea" id="RHEA:55874"/>
    </physiologicalReaction>
</comment>
<dbReference type="HAMAP" id="MF_01216">
    <property type="entry name" value="Azoreductase_type1"/>
    <property type="match status" value="1"/>
</dbReference>
<protein>
    <recommendedName>
        <fullName evidence="6">FMN dependent NADH:quinone oxidoreductase</fullName>
        <ecNumber evidence="6">1.6.5.-</ecNumber>
    </recommendedName>
    <alternativeName>
        <fullName evidence="6">Azo-dye reductase</fullName>
    </alternativeName>
    <alternativeName>
        <fullName evidence="6">FMN-dependent NADH-azo compound oxidoreductase</fullName>
    </alternativeName>
    <alternativeName>
        <fullName evidence="6">FMN-dependent NADH-azoreductase</fullName>
        <ecNumber evidence="6">1.7.1.17</ecNumber>
    </alternativeName>
</protein>
<sequence length="199" mass="22417">MNKVLVLYSSPLPGEKSISSLATKEFIKEYKKNNLNDEIIEFDLNNLEMSINSMNSNNFSSFYNEDLSNKYIEILKETNKLIIAAPMINFNVPTVLKNFIDRVAVANKTFSYKYAKKGSSIGLLNNLKVQIIATQGAPVGWYTWASHVSYLEGVWDFFGASLAKTLLIDGIKVEPFISQKPEEIIETKKDLIISSALVF</sequence>
<comment type="function">
    <text evidence="6">Quinone reductase that provides resistance to thiol-specific stress caused by electrophilic quinones.</text>
</comment>
<comment type="similarity">
    <text evidence="6">Belongs to the azoreductase type 1 family.</text>
</comment>
<feature type="binding site" evidence="6">
    <location>
        <begin position="17"/>
        <end position="19"/>
    </location>
    <ligand>
        <name>FMN</name>
        <dbReference type="ChEBI" id="CHEBI:58210"/>
    </ligand>
</feature>
<dbReference type="STRING" id="29554.MCAN360_0395"/>
<dbReference type="InterPro" id="IPR029039">
    <property type="entry name" value="Flavoprotein-like_sf"/>
</dbReference>
<keyword evidence="1 6" id="KW-0285">Flavoprotein</keyword>
<comment type="function">
    <text evidence="6">Also exhibits azoreductase activity. Catalyzes the reductive cleavage of the azo bond in aromatic azo compounds to the corresponding amines.</text>
</comment>
<evidence type="ECO:0000313" key="8">
    <source>
        <dbReference type="EMBL" id="BAP39564.1"/>
    </source>
</evidence>
<accession>A0A077LBQ6</accession>
<organism evidence="8 9">
    <name type="scientific">Metamycoplasma canadense</name>
    <dbReference type="NCBI Taxonomy" id="29554"/>
    <lineage>
        <taxon>Bacteria</taxon>
        <taxon>Bacillati</taxon>
        <taxon>Mycoplasmatota</taxon>
        <taxon>Mycoplasmoidales</taxon>
        <taxon>Metamycoplasmataceae</taxon>
        <taxon>Metamycoplasma</taxon>
    </lineage>
</organism>
<dbReference type="SUPFAM" id="SSF52218">
    <property type="entry name" value="Flavoproteins"/>
    <property type="match status" value="1"/>
</dbReference>
<keyword evidence="9" id="KW-1185">Reference proteome</keyword>
<evidence type="ECO:0000313" key="9">
    <source>
        <dbReference type="Proteomes" id="UP000031641"/>
    </source>
</evidence>
<evidence type="ECO:0000256" key="6">
    <source>
        <dbReference type="HAMAP-Rule" id="MF_01216"/>
    </source>
</evidence>
<dbReference type="EC" id="1.6.5.-" evidence="6"/>
<proteinExistence type="inferred from homology"/>
<evidence type="ECO:0000259" key="7">
    <source>
        <dbReference type="Pfam" id="PF02525"/>
    </source>
</evidence>
<dbReference type="EMBL" id="AP014631">
    <property type="protein sequence ID" value="BAP39564.1"/>
    <property type="molecule type" value="Genomic_DNA"/>
</dbReference>
<keyword evidence="4 6" id="KW-0520">NAD</keyword>
<dbReference type="InterPro" id="IPR050104">
    <property type="entry name" value="FMN-dep_NADH:Q_OxRdtase_AzoR1"/>
</dbReference>
<dbReference type="Pfam" id="PF02525">
    <property type="entry name" value="Flavodoxin_2"/>
    <property type="match status" value="1"/>
</dbReference>
<gene>
    <name evidence="8" type="primary">acpD</name>
    <name evidence="6" type="synonym">azoR</name>
    <name evidence="8" type="ORF">MCAN360_0395</name>
</gene>
<comment type="subunit">
    <text evidence="6">Homodimer.</text>
</comment>
<feature type="domain" description="Flavodoxin-like fold" evidence="7">
    <location>
        <begin position="3"/>
        <end position="177"/>
    </location>
</feature>
<dbReference type="AlphaFoldDB" id="A0A077LBQ6"/>
<evidence type="ECO:0000256" key="4">
    <source>
        <dbReference type="ARBA" id="ARBA00023027"/>
    </source>
</evidence>
<dbReference type="EC" id="1.7.1.17" evidence="6"/>
<comment type="catalytic activity">
    <reaction evidence="6">
        <text>2 a quinone + NADH + H(+) = 2 a 1,4-benzosemiquinone + NAD(+)</text>
        <dbReference type="Rhea" id="RHEA:65952"/>
        <dbReference type="ChEBI" id="CHEBI:15378"/>
        <dbReference type="ChEBI" id="CHEBI:57540"/>
        <dbReference type="ChEBI" id="CHEBI:57945"/>
        <dbReference type="ChEBI" id="CHEBI:132124"/>
        <dbReference type="ChEBI" id="CHEBI:134225"/>
    </reaction>
</comment>
<keyword evidence="2 6" id="KW-0288">FMN</keyword>
<dbReference type="Gene3D" id="3.40.50.360">
    <property type="match status" value="1"/>
</dbReference>
<dbReference type="GO" id="GO:0016652">
    <property type="term" value="F:oxidoreductase activity, acting on NAD(P)H as acceptor"/>
    <property type="evidence" value="ECO:0007669"/>
    <property type="project" value="UniProtKB-UniRule"/>
</dbReference>
<dbReference type="PANTHER" id="PTHR43741:SF4">
    <property type="entry name" value="FMN-DEPENDENT NADH:QUINONE OXIDOREDUCTASE"/>
    <property type="match status" value="1"/>
</dbReference>
<dbReference type="GO" id="GO:0009055">
    <property type="term" value="F:electron transfer activity"/>
    <property type="evidence" value="ECO:0007669"/>
    <property type="project" value="UniProtKB-UniRule"/>
</dbReference>
<dbReference type="KEGG" id="mcan:MCAN360_0395"/>
<dbReference type="GO" id="GO:0016655">
    <property type="term" value="F:oxidoreductase activity, acting on NAD(P)H, quinone or similar compound as acceptor"/>
    <property type="evidence" value="ECO:0007669"/>
    <property type="project" value="InterPro"/>
</dbReference>
<dbReference type="RefSeq" id="WP_045433737.1">
    <property type="nucleotide sequence ID" value="NZ_AP014631.1"/>
</dbReference>
<dbReference type="NCBIfam" id="NF002370">
    <property type="entry name" value="PRK01355.1"/>
    <property type="match status" value="1"/>
</dbReference>
<comment type="cofactor">
    <cofactor evidence="6">
        <name>FMN</name>
        <dbReference type="ChEBI" id="CHEBI:58210"/>
    </cofactor>
    <text evidence="6">Binds 1 FMN per subunit.</text>
</comment>
<reference evidence="9" key="1">
    <citation type="journal article" date="2014" name="Genome Announc.">
        <title>Complete Genome Sequence of Mycoplasma canadense Strain HAZ 360_1 from Bovine Mastitic Milk in Japan.</title>
        <authorList>
            <person name="Hata E."/>
        </authorList>
    </citation>
    <scope>NUCLEOTIDE SEQUENCE [LARGE SCALE GENOMIC DNA]</scope>
    <source>
        <strain evidence="9">HAZ360_1</strain>
    </source>
</reference>
<name>A0A077LBQ6_9BACT</name>
<dbReference type="GO" id="GO:0010181">
    <property type="term" value="F:FMN binding"/>
    <property type="evidence" value="ECO:0007669"/>
    <property type="project" value="UniProtKB-UniRule"/>
</dbReference>